<accession>R7TBA5</accession>
<feature type="compositionally biased region" description="Low complexity" evidence="1">
    <location>
        <begin position="105"/>
        <end position="440"/>
    </location>
</feature>
<keyword evidence="2" id="KW-0812">Transmembrane</keyword>
<reference evidence="7" key="1">
    <citation type="submission" date="2012-12" db="EMBL/GenBank/DDBJ databases">
        <authorList>
            <person name="Hellsten U."/>
            <person name="Grimwood J."/>
            <person name="Chapman J.A."/>
            <person name="Shapiro H."/>
            <person name="Aerts A."/>
            <person name="Otillar R.P."/>
            <person name="Terry A.Y."/>
            <person name="Boore J.L."/>
            <person name="Simakov O."/>
            <person name="Marletaz F."/>
            <person name="Cho S.-J."/>
            <person name="Edsinger-Gonzales E."/>
            <person name="Havlak P."/>
            <person name="Kuo D.-H."/>
            <person name="Larsson T."/>
            <person name="Lv J."/>
            <person name="Arendt D."/>
            <person name="Savage R."/>
            <person name="Osoegawa K."/>
            <person name="de Jong P."/>
            <person name="Lindberg D.R."/>
            <person name="Seaver E.C."/>
            <person name="Weisblat D.A."/>
            <person name="Putnam N.H."/>
            <person name="Grigoriev I.V."/>
            <person name="Rokhsar D.S."/>
        </authorList>
    </citation>
    <scope>NUCLEOTIDE SEQUENCE</scope>
    <source>
        <strain evidence="7">I ESC-2004</strain>
    </source>
</reference>
<feature type="chain" id="PRO_5008786833" description="SEA domain-containing protein" evidence="3">
    <location>
        <begin position="31"/>
        <end position="875"/>
    </location>
</feature>
<organism evidence="5">
    <name type="scientific">Capitella teleta</name>
    <name type="common">Polychaete worm</name>
    <dbReference type="NCBI Taxonomy" id="283909"/>
    <lineage>
        <taxon>Eukaryota</taxon>
        <taxon>Metazoa</taxon>
        <taxon>Spiralia</taxon>
        <taxon>Lophotrochozoa</taxon>
        <taxon>Annelida</taxon>
        <taxon>Polychaeta</taxon>
        <taxon>Sedentaria</taxon>
        <taxon>Scolecida</taxon>
        <taxon>Capitellidae</taxon>
        <taxon>Capitella</taxon>
    </lineage>
</organism>
<name>R7TBA5_CAPTE</name>
<dbReference type="EMBL" id="AMQN01003014">
    <property type="status" value="NOT_ANNOTATED_CDS"/>
    <property type="molecule type" value="Genomic_DNA"/>
</dbReference>
<dbReference type="AlphaFoldDB" id="R7TBA5"/>
<dbReference type="PANTHER" id="PTHR28145:SF1">
    <property type="entry name" value="12 KDA HEAT SHOCK PROTEIN"/>
    <property type="match status" value="1"/>
</dbReference>
<feature type="region of interest" description="Disordered" evidence="1">
    <location>
        <begin position="52"/>
        <end position="449"/>
    </location>
</feature>
<feature type="region of interest" description="Disordered" evidence="1">
    <location>
        <begin position="725"/>
        <end position="745"/>
    </location>
</feature>
<dbReference type="EMBL" id="KB310691">
    <property type="protein sequence ID" value="ELT90994.1"/>
    <property type="molecule type" value="Genomic_DNA"/>
</dbReference>
<dbReference type="GO" id="GO:0008289">
    <property type="term" value="F:lipid binding"/>
    <property type="evidence" value="ECO:0007669"/>
    <property type="project" value="TreeGrafter"/>
</dbReference>
<evidence type="ECO:0000313" key="6">
    <source>
        <dbReference type="EnsemblMetazoa" id="CapteP196985"/>
    </source>
</evidence>
<dbReference type="PROSITE" id="PS50024">
    <property type="entry name" value="SEA"/>
    <property type="match status" value="1"/>
</dbReference>
<protein>
    <recommendedName>
        <fullName evidence="4">SEA domain-containing protein</fullName>
    </recommendedName>
</protein>
<dbReference type="PANTHER" id="PTHR28145">
    <property type="entry name" value="12 KDA HEAT SHOCK PROTEIN"/>
    <property type="match status" value="1"/>
</dbReference>
<evidence type="ECO:0000256" key="2">
    <source>
        <dbReference type="SAM" id="Phobius"/>
    </source>
</evidence>
<evidence type="ECO:0000259" key="4">
    <source>
        <dbReference type="PROSITE" id="PS50024"/>
    </source>
</evidence>
<keyword evidence="3" id="KW-0732">Signal</keyword>
<keyword evidence="2" id="KW-1133">Transmembrane helix</keyword>
<dbReference type="InterPro" id="IPR000082">
    <property type="entry name" value="SEA_dom"/>
</dbReference>
<keyword evidence="2" id="KW-0472">Membrane</keyword>
<sequence>MNMQLLKPKTVVYLVVSVICIVTASPMVKSSPIEAMMQDTEATTAMLDETSLSTQQTDDSTTIQSESTENTDQQTDPTEQTSLPTDLNEQSIQTTELSYKSSELTAQSTQSFTTTTEQPDQSTESSSKSSELTTQSTQSSTTTTEQPDQSTESSSKSSELTSQSTQSSTTTTEQPDQSTESSSKSSELTTQSTQSSTTSTKQPDQSTESSSKSSELTTQSTQSSTTTTEQPDQSTESSSKSSELTTQSTQSSTTSTKQPDQSTESSSKSSELTSQSTQSSTTTTKQPDQSTESSSKSSELTTQSTQSSTTTTEQPDQSTESSSKSSELTTQSTQSSTTSTKQPDQSTESSSKSSELTSQSTQSSTTTTKQPDQSTESSSKSSELTSQSAQSSTITTEQPDQSTESSSKSSELTTRSTQSSVTASVTTEPTTMPTTTTLPPNERPPDYGKNKLYSHSLLENVYAEWSLTFRFNGDYNEIPSQDTPEYFEYLEVVRESLIKCFRRVDGYRNIVINSFRSGSVITNFTVVLDLQTTVHYASRVADDITITLQDLKNETIHNATVDTAYIDEITKAEVATLKEKALDDPCSINVDVCEMCYPCVPRNISGIQSIACEGACDFGGNEACVIDDQGTRRVSCTCANKYLRVAGSCAHEDLVIGLSAGLGSLLIVILVIGIVFLACRKSESNNDYRKEVFPELTYDNNAWDPVNHPEDLSVKEGSLSEPDRLYAGFTQSHPSEKNEEASPSSIATADCSFREEWFDYADADSMPMSERSERKEKSLRNGVILIVTIPTNSLRRRLLNTHKVNFVASLACNNAQCPTFTKGHFDFAAEQAEYFSAWQWKRRHRVLQTVKINNLLATGRMLVSVRLRKLKHNLK</sequence>
<dbReference type="OrthoDB" id="6163206at2759"/>
<evidence type="ECO:0000313" key="7">
    <source>
        <dbReference type="Proteomes" id="UP000014760"/>
    </source>
</evidence>
<evidence type="ECO:0000313" key="5">
    <source>
        <dbReference type="EMBL" id="ELT90994.1"/>
    </source>
</evidence>
<gene>
    <name evidence="5" type="ORF">CAPTEDRAFT_196985</name>
</gene>
<dbReference type="GO" id="GO:0005886">
    <property type="term" value="C:plasma membrane"/>
    <property type="evidence" value="ECO:0007669"/>
    <property type="project" value="TreeGrafter"/>
</dbReference>
<dbReference type="STRING" id="283909.R7TBA5"/>
<dbReference type="HOGENOM" id="CLU_328527_0_0_1"/>
<reference evidence="6" key="3">
    <citation type="submission" date="2015-06" db="UniProtKB">
        <authorList>
            <consortium name="EnsemblMetazoa"/>
        </authorList>
    </citation>
    <scope>IDENTIFICATION</scope>
</reference>
<feature type="compositionally biased region" description="Polar residues" evidence="1">
    <location>
        <begin position="70"/>
        <end position="104"/>
    </location>
</feature>
<evidence type="ECO:0000256" key="3">
    <source>
        <dbReference type="SAM" id="SignalP"/>
    </source>
</evidence>
<reference evidence="5 7" key="2">
    <citation type="journal article" date="2013" name="Nature">
        <title>Insights into bilaterian evolution from three spiralian genomes.</title>
        <authorList>
            <person name="Simakov O."/>
            <person name="Marletaz F."/>
            <person name="Cho S.J."/>
            <person name="Edsinger-Gonzales E."/>
            <person name="Havlak P."/>
            <person name="Hellsten U."/>
            <person name="Kuo D.H."/>
            <person name="Larsson T."/>
            <person name="Lv J."/>
            <person name="Arendt D."/>
            <person name="Savage R."/>
            <person name="Osoegawa K."/>
            <person name="de Jong P."/>
            <person name="Grimwood J."/>
            <person name="Chapman J.A."/>
            <person name="Shapiro H."/>
            <person name="Aerts A."/>
            <person name="Otillar R.P."/>
            <person name="Terry A.Y."/>
            <person name="Boore J.L."/>
            <person name="Grigoriev I.V."/>
            <person name="Lindberg D.R."/>
            <person name="Seaver E.C."/>
            <person name="Weisblat D.A."/>
            <person name="Putnam N.H."/>
            <person name="Rokhsar D.S."/>
        </authorList>
    </citation>
    <scope>NUCLEOTIDE SEQUENCE</scope>
    <source>
        <strain evidence="5 7">I ESC-2004</strain>
    </source>
</reference>
<proteinExistence type="predicted"/>
<feature type="domain" description="SEA" evidence="4">
    <location>
        <begin position="459"/>
        <end position="573"/>
    </location>
</feature>
<feature type="compositionally biased region" description="Low complexity" evidence="1">
    <location>
        <begin position="52"/>
        <end position="68"/>
    </location>
</feature>
<dbReference type="Proteomes" id="UP000014760">
    <property type="component" value="Unassembled WGS sequence"/>
</dbReference>
<evidence type="ECO:0000256" key="1">
    <source>
        <dbReference type="SAM" id="MobiDB-lite"/>
    </source>
</evidence>
<dbReference type="EnsemblMetazoa" id="CapteT196985">
    <property type="protein sequence ID" value="CapteP196985"/>
    <property type="gene ID" value="CapteG196985"/>
</dbReference>
<feature type="transmembrane region" description="Helical" evidence="2">
    <location>
        <begin position="654"/>
        <end position="679"/>
    </location>
</feature>
<keyword evidence="7" id="KW-1185">Reference proteome</keyword>
<feature type="signal peptide" evidence="3">
    <location>
        <begin position="1"/>
        <end position="30"/>
    </location>
</feature>
<dbReference type="OMA" id="HEVIMEA"/>
<dbReference type="GO" id="GO:0005829">
    <property type="term" value="C:cytosol"/>
    <property type="evidence" value="ECO:0007669"/>
    <property type="project" value="TreeGrafter"/>
</dbReference>